<feature type="domain" description="Large ribosomal subunit protein uL5 N-terminal" evidence="2">
    <location>
        <begin position="188"/>
        <end position="241"/>
    </location>
</feature>
<evidence type="ECO:0000259" key="3">
    <source>
        <dbReference type="Pfam" id="PF00673"/>
    </source>
</evidence>
<gene>
    <name evidence="4" type="ORF">GRF29_161g933948</name>
</gene>
<dbReference type="Proteomes" id="UP001280581">
    <property type="component" value="Unassembled WGS sequence"/>
</dbReference>
<feature type="region of interest" description="Disordered" evidence="1">
    <location>
        <begin position="35"/>
        <end position="106"/>
    </location>
</feature>
<dbReference type="CDD" id="cd05233">
    <property type="entry name" value="SDR_c"/>
    <property type="match status" value="1"/>
</dbReference>
<sequence length="812" mass="90114">MALRELPFRAASSALRPGNARALALAPSLCRNASTAALSEVEDSSSLSAPPPSEDVAKTFDPLARSRLRRQGKKELPASRYQYRPPKYYRGPLHPHQPPPASNPASRLFQPGPFSLPRLDQTYQSTIAADLLALTYQHHAPGYRPPKVENRLRQWTGESPYFKNRPLRGPRGRGEELRLLTAPRTFRNVPKITKITIHSMVPQAQENSAYLHVAGMITQAISNVRATAHKARHNVVGWGLREGKYVAVTSEMEREDASHFLAKLIDVVLPRIKEWKGVPGSSGDGAGNMTFGLTPQQVALFPEIEVNYDAYPPKMIPASAHWFLSAASYPTLNNRSVMGVLATTKKLAKPAGITKTRSSPRRGSLNVYRTRGRARRFFHYTDLDGVIRVVHSNGKALRQVNDYTLDPSDWTSEPCPFTFSVERVWPPRHIDDLMSTTDIESIDCVGPACYNNVNDYRCNSPTCTHTLSTWKDATSDWEKHFELRATPDRGIGAYTKRAFRAGTIIGWYSGELKTVDTTPPFTNWYLMDMNIGDVEPSEDDEIVPHVIITGAAWEDGIGYATATAFARAGASAIAVVDLHGVSDELVAKLKTAAADAGRQEPEILSEIVDIAKPESVEAMHNTVVQRFGGRIDFVINNAAHMEPYAPFLETDPEIYWRTWEVNLHGLINMARSFLPTQLSSRASSNALCTMINVASSGALSVRAGSSGYRTSKLAVMRWTETMQLEYGEKGLLTFCVNPGAIKTKITEGTPEPIRNRLPDSPDVAGDTIAWLAAERKDWLGGRYISCPWDMEELMSREREIVQGDKLKLKMVM</sequence>
<dbReference type="SUPFAM" id="SSF55282">
    <property type="entry name" value="RL5-like"/>
    <property type="match status" value="1"/>
</dbReference>
<dbReference type="InterPro" id="IPR031309">
    <property type="entry name" value="Ribosomal_uL5_C"/>
</dbReference>
<protein>
    <submittedName>
        <fullName evidence="4">Uncharacterized protein</fullName>
    </submittedName>
</protein>
<evidence type="ECO:0000313" key="4">
    <source>
        <dbReference type="EMBL" id="KAK3202354.1"/>
    </source>
</evidence>
<name>A0AAN6RCT3_9PLEO</name>
<dbReference type="Pfam" id="PF00673">
    <property type="entry name" value="Ribosomal_L5_C"/>
    <property type="match status" value="1"/>
</dbReference>
<evidence type="ECO:0000313" key="5">
    <source>
        <dbReference type="Proteomes" id="UP001280581"/>
    </source>
</evidence>
<dbReference type="InterPro" id="IPR036291">
    <property type="entry name" value="NAD(P)-bd_dom_sf"/>
</dbReference>
<dbReference type="Gene3D" id="2.170.270.10">
    <property type="entry name" value="SET domain"/>
    <property type="match status" value="1"/>
</dbReference>
<reference evidence="4 5" key="1">
    <citation type="submission" date="2021-02" db="EMBL/GenBank/DDBJ databases">
        <title>Genome assembly of Pseudopithomyces chartarum.</title>
        <authorList>
            <person name="Jauregui R."/>
            <person name="Singh J."/>
            <person name="Voisey C."/>
        </authorList>
    </citation>
    <scope>NUCLEOTIDE SEQUENCE [LARGE SCALE GENOMIC DNA]</scope>
    <source>
        <strain evidence="4 5">AGR01</strain>
    </source>
</reference>
<dbReference type="InterPro" id="IPR046341">
    <property type="entry name" value="SET_dom_sf"/>
</dbReference>
<dbReference type="Pfam" id="PF00281">
    <property type="entry name" value="Ribosomal_L5"/>
    <property type="match status" value="1"/>
</dbReference>
<evidence type="ECO:0000256" key="1">
    <source>
        <dbReference type="SAM" id="MobiDB-lite"/>
    </source>
</evidence>
<dbReference type="Gene3D" id="3.40.50.720">
    <property type="entry name" value="NAD(P)-binding Rossmann-like Domain"/>
    <property type="match status" value="1"/>
</dbReference>
<dbReference type="InterPro" id="IPR002347">
    <property type="entry name" value="SDR_fam"/>
</dbReference>
<dbReference type="EMBL" id="WVTA01000014">
    <property type="protein sequence ID" value="KAK3202354.1"/>
    <property type="molecule type" value="Genomic_DNA"/>
</dbReference>
<dbReference type="PRINTS" id="PR00081">
    <property type="entry name" value="GDHRDH"/>
</dbReference>
<dbReference type="AlphaFoldDB" id="A0AAN6RCT3"/>
<feature type="domain" description="Large ribosomal subunit protein uL5 C-terminal" evidence="3">
    <location>
        <begin position="246"/>
        <end position="309"/>
    </location>
</feature>
<keyword evidence="5" id="KW-1185">Reference proteome</keyword>
<comment type="caution">
    <text evidence="4">The sequence shown here is derived from an EMBL/GenBank/DDBJ whole genome shotgun (WGS) entry which is preliminary data.</text>
</comment>
<dbReference type="InterPro" id="IPR022803">
    <property type="entry name" value="Ribosomal_uL5_dom_sf"/>
</dbReference>
<dbReference type="PANTHER" id="PTHR43975">
    <property type="entry name" value="ZGC:101858"/>
    <property type="match status" value="1"/>
</dbReference>
<dbReference type="Pfam" id="PF00106">
    <property type="entry name" value="adh_short"/>
    <property type="match status" value="1"/>
</dbReference>
<dbReference type="Gene3D" id="3.30.1440.10">
    <property type="match status" value="1"/>
</dbReference>
<dbReference type="SUPFAM" id="SSF82199">
    <property type="entry name" value="SET domain"/>
    <property type="match status" value="1"/>
</dbReference>
<organism evidence="4 5">
    <name type="scientific">Pseudopithomyces chartarum</name>
    <dbReference type="NCBI Taxonomy" id="1892770"/>
    <lineage>
        <taxon>Eukaryota</taxon>
        <taxon>Fungi</taxon>
        <taxon>Dikarya</taxon>
        <taxon>Ascomycota</taxon>
        <taxon>Pezizomycotina</taxon>
        <taxon>Dothideomycetes</taxon>
        <taxon>Pleosporomycetidae</taxon>
        <taxon>Pleosporales</taxon>
        <taxon>Massarineae</taxon>
        <taxon>Didymosphaeriaceae</taxon>
        <taxon>Pseudopithomyces</taxon>
    </lineage>
</organism>
<dbReference type="PANTHER" id="PTHR43975:SF2">
    <property type="entry name" value="EG:BACR7A4.14 PROTEIN-RELATED"/>
    <property type="match status" value="1"/>
</dbReference>
<dbReference type="SUPFAM" id="SSF51735">
    <property type="entry name" value="NAD(P)-binding Rossmann-fold domains"/>
    <property type="match status" value="1"/>
</dbReference>
<evidence type="ECO:0000259" key="2">
    <source>
        <dbReference type="Pfam" id="PF00281"/>
    </source>
</evidence>
<proteinExistence type="predicted"/>
<accession>A0AAN6RCT3</accession>
<dbReference type="InterPro" id="IPR031310">
    <property type="entry name" value="Ribosomal_uL5_N"/>
</dbReference>